<dbReference type="Pfam" id="PF03564">
    <property type="entry name" value="DUF1759"/>
    <property type="match status" value="1"/>
</dbReference>
<gene>
    <name evidence="2" type="ORF">APZ42_033454</name>
</gene>
<dbReference type="AlphaFoldDB" id="A0A164L2W2"/>
<sequence>MTTRPPEDERVHFKQWTAHNDNLRSSTAHSVDLNRNTRSVFHLPKLDLKPYDGDPKKWLDLIAIFRDLVHPDSSLSATEKMALLKRSLSEEIRNGLGDSLSSSALYSEALTEIDSTYGYPQILSRAYIQYLIELPKVNNNDYKTLIKFSQTLNGAVSSLKNEDFSNWIHVIVKGEMMVQHCLVSTASSSPPNKSILKPGRQQTDQKTKHSPTINIIGKKASAVVSTAVKHHDVNKTLTCLQCRGEHRLSSCTSFTSLSLEERIKIIKDYNCCLRCLTKGHWTKDCFNKTKCNIQECTAHHHPLLYGAPNLSVSFKNEGKALKERKSEASENKNTTKKGVGTHTVEGDSTTTLLLTVPVIIEANGVHVKTVGILDQGSQASLILDKI</sequence>
<proteinExistence type="predicted"/>
<name>A0A164L2W2_9CRUS</name>
<feature type="region of interest" description="Disordered" evidence="1">
    <location>
        <begin position="323"/>
        <end position="343"/>
    </location>
</feature>
<dbReference type="Proteomes" id="UP000076858">
    <property type="component" value="Unassembled WGS sequence"/>
</dbReference>
<comment type="caution">
    <text evidence="2">The sequence shown here is derived from an EMBL/GenBank/DDBJ whole genome shotgun (WGS) entry which is preliminary data.</text>
</comment>
<evidence type="ECO:0000313" key="2">
    <source>
        <dbReference type="EMBL" id="KZS03746.1"/>
    </source>
</evidence>
<accession>A0A164L2W2</accession>
<evidence type="ECO:0000313" key="3">
    <source>
        <dbReference type="Proteomes" id="UP000076858"/>
    </source>
</evidence>
<evidence type="ECO:0000256" key="1">
    <source>
        <dbReference type="SAM" id="MobiDB-lite"/>
    </source>
</evidence>
<protein>
    <recommendedName>
        <fullName evidence="4">CCHC-type domain-containing protein</fullName>
    </recommendedName>
</protein>
<dbReference type="OrthoDB" id="7615865at2759"/>
<organism evidence="2 3">
    <name type="scientific">Daphnia magna</name>
    <dbReference type="NCBI Taxonomy" id="35525"/>
    <lineage>
        <taxon>Eukaryota</taxon>
        <taxon>Metazoa</taxon>
        <taxon>Ecdysozoa</taxon>
        <taxon>Arthropoda</taxon>
        <taxon>Crustacea</taxon>
        <taxon>Branchiopoda</taxon>
        <taxon>Diplostraca</taxon>
        <taxon>Cladocera</taxon>
        <taxon>Anomopoda</taxon>
        <taxon>Daphniidae</taxon>
        <taxon>Daphnia</taxon>
    </lineage>
</organism>
<dbReference type="InterPro" id="IPR005312">
    <property type="entry name" value="DUF1759"/>
</dbReference>
<dbReference type="PANTHER" id="PTHR47331">
    <property type="entry name" value="PHD-TYPE DOMAIN-CONTAINING PROTEIN"/>
    <property type="match status" value="1"/>
</dbReference>
<dbReference type="PANTHER" id="PTHR47331:SF5">
    <property type="entry name" value="RIBONUCLEASE H"/>
    <property type="match status" value="1"/>
</dbReference>
<reference evidence="2 3" key="1">
    <citation type="submission" date="2016-03" db="EMBL/GenBank/DDBJ databases">
        <title>EvidentialGene: Evidence-directed Construction of Genes on Genomes.</title>
        <authorList>
            <person name="Gilbert D.G."/>
            <person name="Choi J.-H."/>
            <person name="Mockaitis K."/>
            <person name="Colbourne J."/>
            <person name="Pfrender M."/>
        </authorList>
    </citation>
    <scope>NUCLEOTIDE SEQUENCE [LARGE SCALE GENOMIC DNA]</scope>
    <source>
        <strain evidence="2 3">Xinb3</strain>
        <tissue evidence="2">Complete organism</tissue>
    </source>
</reference>
<dbReference type="EMBL" id="LRGB01003214">
    <property type="protein sequence ID" value="KZS03746.1"/>
    <property type="molecule type" value="Genomic_DNA"/>
</dbReference>
<keyword evidence="3" id="KW-1185">Reference proteome</keyword>
<evidence type="ECO:0008006" key="4">
    <source>
        <dbReference type="Google" id="ProtNLM"/>
    </source>
</evidence>
<feature type="region of interest" description="Disordered" evidence="1">
    <location>
        <begin position="187"/>
        <end position="210"/>
    </location>
</feature>